<dbReference type="InterPro" id="IPR027256">
    <property type="entry name" value="P-typ_ATPase_IB"/>
</dbReference>
<evidence type="ECO:0000256" key="5">
    <source>
        <dbReference type="ARBA" id="ARBA00022448"/>
    </source>
</evidence>
<dbReference type="InterPro" id="IPR059000">
    <property type="entry name" value="ATPase_P-type_domA"/>
</dbReference>
<dbReference type="Proteomes" id="UP000238358">
    <property type="component" value="Chromosome"/>
</dbReference>
<feature type="transmembrane region" description="Helical" evidence="21">
    <location>
        <begin position="370"/>
        <end position="392"/>
    </location>
</feature>
<evidence type="ECO:0000256" key="7">
    <source>
        <dbReference type="ARBA" id="ARBA00022723"/>
    </source>
</evidence>
<dbReference type="CDD" id="cd00371">
    <property type="entry name" value="HMA"/>
    <property type="match status" value="3"/>
</dbReference>
<dbReference type="InterPro" id="IPR001757">
    <property type="entry name" value="P_typ_ATPase"/>
</dbReference>
<dbReference type="InterPro" id="IPR023299">
    <property type="entry name" value="ATPase_P-typ_cyto_dom_N"/>
</dbReference>
<feature type="region of interest" description="Disordered" evidence="22">
    <location>
        <begin position="773"/>
        <end position="795"/>
    </location>
</feature>
<dbReference type="GO" id="GO:0005507">
    <property type="term" value="F:copper ion binding"/>
    <property type="evidence" value="ECO:0007669"/>
    <property type="project" value="InterPro"/>
</dbReference>
<evidence type="ECO:0000256" key="9">
    <source>
        <dbReference type="ARBA" id="ARBA00022741"/>
    </source>
</evidence>
<dbReference type="GO" id="GO:0043682">
    <property type="term" value="F:P-type divalent copper transporter activity"/>
    <property type="evidence" value="ECO:0007669"/>
    <property type="project" value="TreeGrafter"/>
</dbReference>
<comment type="catalytic activity">
    <reaction evidence="20">
        <text>Cu(+)(in) + ATP + H2O = Cu(+)(out) + ADP + phosphate + H(+)</text>
        <dbReference type="Rhea" id="RHEA:25792"/>
        <dbReference type="ChEBI" id="CHEBI:15377"/>
        <dbReference type="ChEBI" id="CHEBI:15378"/>
        <dbReference type="ChEBI" id="CHEBI:30616"/>
        <dbReference type="ChEBI" id="CHEBI:43474"/>
        <dbReference type="ChEBI" id="CHEBI:49552"/>
        <dbReference type="ChEBI" id="CHEBI:456216"/>
        <dbReference type="EC" id="7.2.2.8"/>
    </reaction>
</comment>
<dbReference type="InterPro" id="IPR017969">
    <property type="entry name" value="Heavy-metal-associated_CS"/>
</dbReference>
<dbReference type="EMBL" id="CP027569">
    <property type="protein sequence ID" value="AVO27032.1"/>
    <property type="molecule type" value="Genomic_DNA"/>
</dbReference>
<dbReference type="NCBIfam" id="TIGR01525">
    <property type="entry name" value="ATPase-IB_hvy"/>
    <property type="match status" value="1"/>
</dbReference>
<dbReference type="OrthoDB" id="9760802at2"/>
<dbReference type="NCBIfam" id="TIGR00003">
    <property type="entry name" value="copper ion binding protein"/>
    <property type="match status" value="3"/>
</dbReference>
<evidence type="ECO:0000256" key="2">
    <source>
        <dbReference type="ARBA" id="ARBA00006024"/>
    </source>
</evidence>
<accession>A0A2S0M6I1</accession>
<keyword evidence="12" id="KW-0460">Magnesium</keyword>
<dbReference type="NCBIfam" id="TIGR01511">
    <property type="entry name" value="ATPase-IB1_Cu"/>
    <property type="match status" value="1"/>
</dbReference>
<dbReference type="Gene3D" id="2.70.150.10">
    <property type="entry name" value="Calcium-transporting ATPase, cytoplasmic transduction domain A"/>
    <property type="match status" value="1"/>
</dbReference>
<keyword evidence="9 21" id="KW-0547">Nucleotide-binding</keyword>
<proteinExistence type="inferred from homology"/>
<dbReference type="GO" id="GO:0140581">
    <property type="term" value="F:P-type monovalent copper transporter activity"/>
    <property type="evidence" value="ECO:0007669"/>
    <property type="project" value="UniProtKB-EC"/>
</dbReference>
<feature type="domain" description="HMA" evidence="23">
    <location>
        <begin position="2"/>
        <end position="68"/>
    </location>
</feature>
<evidence type="ECO:0000256" key="13">
    <source>
        <dbReference type="ARBA" id="ARBA00022967"/>
    </source>
</evidence>
<dbReference type="PROSITE" id="PS00154">
    <property type="entry name" value="ATPASE_E1_E2"/>
    <property type="match status" value="1"/>
</dbReference>
<name>A0A2S0M6I1_MEGEL</name>
<keyword evidence="5" id="KW-0813">Transport</keyword>
<dbReference type="InterPro" id="IPR036163">
    <property type="entry name" value="HMA_dom_sf"/>
</dbReference>
<dbReference type="PROSITE" id="PS50846">
    <property type="entry name" value="HMA_2"/>
    <property type="match status" value="3"/>
</dbReference>
<evidence type="ECO:0000256" key="14">
    <source>
        <dbReference type="ARBA" id="ARBA00022989"/>
    </source>
</evidence>
<dbReference type="InterPro" id="IPR023298">
    <property type="entry name" value="ATPase_P-typ_TM_dom_sf"/>
</dbReference>
<evidence type="ECO:0000256" key="6">
    <source>
        <dbReference type="ARBA" id="ARBA00022692"/>
    </source>
</evidence>
<keyword evidence="15" id="KW-0186">Copper</keyword>
<feature type="transmembrane region" description="Helical" evidence="21">
    <location>
        <begin position="140"/>
        <end position="159"/>
    </location>
</feature>
<dbReference type="Gene3D" id="3.40.50.1000">
    <property type="entry name" value="HAD superfamily/HAD-like"/>
    <property type="match status" value="1"/>
</dbReference>
<evidence type="ECO:0000256" key="12">
    <source>
        <dbReference type="ARBA" id="ARBA00022842"/>
    </source>
</evidence>
<keyword evidence="11 21" id="KW-0067">ATP-binding</keyword>
<dbReference type="SFLD" id="SFLDF00027">
    <property type="entry name" value="p-type_atpase"/>
    <property type="match status" value="1"/>
</dbReference>
<protein>
    <recommendedName>
        <fullName evidence="4">Copper-exporting P-type ATPase</fullName>
        <ecNumber evidence="3">7.2.2.8</ecNumber>
    </recommendedName>
    <alternativeName>
        <fullName evidence="18">Copper-exporting P-type ATPase A</fullName>
    </alternativeName>
    <alternativeName>
        <fullName evidence="19">Cu(+)-exporting ATPase</fullName>
    </alternativeName>
</protein>
<dbReference type="InterPro" id="IPR006122">
    <property type="entry name" value="HMA_Cu_ion-bd"/>
</dbReference>
<evidence type="ECO:0000256" key="22">
    <source>
        <dbReference type="SAM" id="MobiDB-lite"/>
    </source>
</evidence>
<comment type="similarity">
    <text evidence="2 21">Belongs to the cation transport ATPase (P-type) (TC 3.A.3) family. Type IB subfamily.</text>
</comment>
<feature type="transmembrane region" description="Helical" evidence="21">
    <location>
        <begin position="100"/>
        <end position="120"/>
    </location>
</feature>
<dbReference type="InterPro" id="IPR023214">
    <property type="entry name" value="HAD_sf"/>
</dbReference>
<keyword evidence="21" id="KW-1003">Cell membrane</keyword>
<keyword evidence="13" id="KW-1278">Translocase</keyword>
<feature type="transmembrane region" description="Helical" evidence="21">
    <location>
        <begin position="218"/>
        <end position="236"/>
    </location>
</feature>
<evidence type="ECO:0000259" key="23">
    <source>
        <dbReference type="PROSITE" id="PS50846"/>
    </source>
</evidence>
<evidence type="ECO:0000256" key="15">
    <source>
        <dbReference type="ARBA" id="ARBA00023008"/>
    </source>
</evidence>
<comment type="subcellular location">
    <subcellularLocation>
        <location evidence="1">Cell membrane</location>
        <topology evidence="1">Multi-pass membrane protein</topology>
    </subcellularLocation>
</comment>
<reference evidence="24 25" key="1">
    <citation type="journal article" date="2018" name="Genome Announc.">
        <title>Complete genomes of two Megasphaera elsdenii strains, NCIMB 702410 and ATCC 25940.</title>
        <authorList>
            <person name="Hatmaker E.A."/>
            <person name="O'Dell K."/>
            <person name="Riley L.A."/>
            <person name="Klingeman D.M."/>
            <person name="Guss A.M."/>
        </authorList>
    </citation>
    <scope>NUCLEOTIDE SEQUENCE [LARGE SCALE GENOMIC DNA]</scope>
    <source>
        <strain evidence="24 25">NCIMB702410</strain>
    </source>
</reference>
<dbReference type="InterPro" id="IPR036412">
    <property type="entry name" value="HAD-like_sf"/>
</dbReference>
<feature type="domain" description="HMA" evidence="23">
    <location>
        <begin position="805"/>
        <end position="870"/>
    </location>
</feature>
<dbReference type="InterPro" id="IPR044492">
    <property type="entry name" value="P_typ_ATPase_HD_dom"/>
</dbReference>
<dbReference type="SUPFAM" id="SSF56784">
    <property type="entry name" value="HAD-like"/>
    <property type="match status" value="1"/>
</dbReference>
<dbReference type="SUPFAM" id="SSF81665">
    <property type="entry name" value="Calcium ATPase, transmembrane domain M"/>
    <property type="match status" value="1"/>
</dbReference>
<evidence type="ECO:0000256" key="11">
    <source>
        <dbReference type="ARBA" id="ARBA00022840"/>
    </source>
</evidence>
<evidence type="ECO:0000313" key="24">
    <source>
        <dbReference type="EMBL" id="AVO27032.1"/>
    </source>
</evidence>
<evidence type="ECO:0000256" key="8">
    <source>
        <dbReference type="ARBA" id="ARBA00022737"/>
    </source>
</evidence>
<keyword evidence="16" id="KW-0406">Ion transport</keyword>
<dbReference type="PANTHER" id="PTHR43520:SF8">
    <property type="entry name" value="P-TYPE CU(+) TRANSPORTER"/>
    <property type="match status" value="1"/>
</dbReference>
<dbReference type="AlphaFoldDB" id="A0A2S0M6I1"/>
<dbReference type="SFLD" id="SFLDG00002">
    <property type="entry name" value="C1.7:_P-type_atpase_like"/>
    <property type="match status" value="1"/>
</dbReference>
<evidence type="ECO:0000256" key="17">
    <source>
        <dbReference type="ARBA" id="ARBA00023136"/>
    </source>
</evidence>
<dbReference type="EC" id="7.2.2.8" evidence="3"/>
<dbReference type="GO" id="GO:0005524">
    <property type="term" value="F:ATP binding"/>
    <property type="evidence" value="ECO:0007669"/>
    <property type="project" value="UniProtKB-UniRule"/>
</dbReference>
<sequence>MKHEKFTITGMSCSACSARVEKAVNKLDGIDKASVNLLTNSMQASYDENVVSEQDIIQAVVDAGYGASPAESGSPQSAGAPQKSASDIAKEEMKAMKHRLIGSILFLIPVMYIAMHHMFYEWFGIPVPEGFQYVFHGDENAITFAFTQFLLILPIMYLNRKYYVNGFRNLFQGAPNMDSLVGLGSMAAAVYGVFAIFRMSWGMGHGDWALVAQYSTNLYFESAGMIVTLIDIGKFLEARAKGKTSTAIEKLMDLAPKQATVLRNGVETVIPVEDLVVGDEIVIRPGESIPADGVISEGTTSIDEAAITGESIPVEKQVGDKVTSATINKTGFIHITARRVGADTTISQIIKLVDEASASKAPIAKMADTISGYFVPAVITIAIITGLIWYFVMGVDAEFAFSTAISVLVISCPCALGLATPVAIMVGTGKGAENGILIKSGEALETAHAIDTVVMDKTGTITEGRPKVTDIVPLKGTKEDLVTIAAALEKGSEHPLAEAITTYASEHQLTGKTASDFKALFGRGVQAVIDGKTYYAGNMRLMDEAHIDTKAITASLNALADDGKTPLLFADDKEIIGIIAVADVEKTTSAEAIADFAKMGIHVVMLTGDNQRTAEAIRQRLHIPRVIAGVLPQDKEKHIAALQAQGHKVAMIGDGINDAPALAKADLGMAIGAGTDVAIESADAVLMRSDLLDAVSAIRLSKAVIKNIKENLFWAFFYNIICIPLAAGVLYPAFGIRLNPMIGAAAMSLSSFTVCMNALRLRFFKTTHSTDVSRETSAQEADSPKATQAAPQNPVPEVAAAPAPFHYTLSIEGMMCQHCVATVTKVLNAMDGVTDAVVDLDGQKADVSADKAISAEDFKKVITTAGYTLKNLITPKKEEDETMEKTLKIEGMMCQHCQKHVHDALAAMDGVTAVTVDLEGKKADVTTSKDIPTEDFAKVIADAGYELVK</sequence>
<dbReference type="PROSITE" id="PS00018">
    <property type="entry name" value="EF_HAND_1"/>
    <property type="match status" value="1"/>
</dbReference>
<dbReference type="SUPFAM" id="SSF55008">
    <property type="entry name" value="HMA, heavy metal-associated domain"/>
    <property type="match status" value="3"/>
</dbReference>
<dbReference type="SFLD" id="SFLDS00003">
    <property type="entry name" value="Haloacid_Dehalogenase"/>
    <property type="match status" value="1"/>
</dbReference>
<dbReference type="GO" id="GO:0005886">
    <property type="term" value="C:plasma membrane"/>
    <property type="evidence" value="ECO:0007669"/>
    <property type="project" value="UniProtKB-SubCell"/>
</dbReference>
<feature type="transmembrane region" description="Helical" evidence="21">
    <location>
        <begin position="404"/>
        <end position="426"/>
    </location>
</feature>
<evidence type="ECO:0000256" key="20">
    <source>
        <dbReference type="ARBA" id="ARBA00049289"/>
    </source>
</evidence>
<dbReference type="InterPro" id="IPR018303">
    <property type="entry name" value="ATPase_P-typ_P_site"/>
</dbReference>
<dbReference type="Pfam" id="PF00702">
    <property type="entry name" value="Hydrolase"/>
    <property type="match status" value="1"/>
</dbReference>
<evidence type="ECO:0000256" key="18">
    <source>
        <dbReference type="ARBA" id="ARBA00029719"/>
    </source>
</evidence>
<keyword evidence="6 21" id="KW-0812">Transmembrane</keyword>
<dbReference type="PRINTS" id="PR00941">
    <property type="entry name" value="CDATPASE"/>
</dbReference>
<dbReference type="NCBIfam" id="TIGR01494">
    <property type="entry name" value="ATPase_P-type"/>
    <property type="match status" value="1"/>
</dbReference>
<evidence type="ECO:0000256" key="1">
    <source>
        <dbReference type="ARBA" id="ARBA00004651"/>
    </source>
</evidence>
<evidence type="ECO:0000256" key="4">
    <source>
        <dbReference type="ARBA" id="ARBA00015102"/>
    </source>
</evidence>
<keyword evidence="14 21" id="KW-1133">Transmembrane helix</keyword>
<feature type="transmembrane region" description="Helical" evidence="21">
    <location>
        <begin position="712"/>
        <end position="734"/>
    </location>
</feature>
<keyword evidence="10" id="KW-0187">Copper transport</keyword>
<evidence type="ECO:0000256" key="10">
    <source>
        <dbReference type="ARBA" id="ARBA00022796"/>
    </source>
</evidence>
<dbReference type="InterPro" id="IPR018247">
    <property type="entry name" value="EF_Hand_1_Ca_BS"/>
</dbReference>
<evidence type="ECO:0000313" key="25">
    <source>
        <dbReference type="Proteomes" id="UP000238358"/>
    </source>
</evidence>
<evidence type="ECO:0000256" key="3">
    <source>
        <dbReference type="ARBA" id="ARBA00012517"/>
    </source>
</evidence>
<gene>
    <name evidence="24" type="ORF">C6Y28_05100</name>
</gene>
<dbReference type="PRINTS" id="PR00119">
    <property type="entry name" value="CATATPASE"/>
</dbReference>
<dbReference type="PROSITE" id="PS01047">
    <property type="entry name" value="HMA_1"/>
    <property type="match status" value="3"/>
</dbReference>
<dbReference type="InterPro" id="IPR008250">
    <property type="entry name" value="ATPase_P-typ_transduc_dom_A_sf"/>
</dbReference>
<evidence type="ECO:0000256" key="21">
    <source>
        <dbReference type="RuleBase" id="RU362081"/>
    </source>
</evidence>
<dbReference type="PANTHER" id="PTHR43520">
    <property type="entry name" value="ATP7, ISOFORM B"/>
    <property type="match status" value="1"/>
</dbReference>
<dbReference type="GO" id="GO:0016887">
    <property type="term" value="F:ATP hydrolysis activity"/>
    <property type="evidence" value="ECO:0007669"/>
    <property type="project" value="InterPro"/>
</dbReference>
<dbReference type="RefSeq" id="WP_027895793.1">
    <property type="nucleotide sequence ID" value="NZ_CP027569.1"/>
</dbReference>
<dbReference type="CDD" id="cd02094">
    <property type="entry name" value="P-type_ATPase_Cu-like"/>
    <property type="match status" value="1"/>
</dbReference>
<keyword evidence="17 21" id="KW-0472">Membrane</keyword>
<dbReference type="FunFam" id="2.70.150.10:FF:000002">
    <property type="entry name" value="Copper-transporting ATPase 1, putative"/>
    <property type="match status" value="1"/>
</dbReference>
<dbReference type="Pfam" id="PF00122">
    <property type="entry name" value="E1-E2_ATPase"/>
    <property type="match status" value="1"/>
</dbReference>
<dbReference type="Gene3D" id="3.40.1110.10">
    <property type="entry name" value="Calcium-transporting ATPase, cytoplasmic domain N"/>
    <property type="match status" value="1"/>
</dbReference>
<evidence type="ECO:0000256" key="16">
    <source>
        <dbReference type="ARBA" id="ARBA00023065"/>
    </source>
</evidence>
<dbReference type="InterPro" id="IPR006121">
    <property type="entry name" value="HMA_dom"/>
</dbReference>
<feature type="transmembrane region" description="Helical" evidence="21">
    <location>
        <begin position="180"/>
        <end position="198"/>
    </location>
</feature>
<dbReference type="GO" id="GO:0055070">
    <property type="term" value="P:copper ion homeostasis"/>
    <property type="evidence" value="ECO:0007669"/>
    <property type="project" value="TreeGrafter"/>
</dbReference>
<dbReference type="SUPFAM" id="SSF81653">
    <property type="entry name" value="Calcium ATPase, transduction domain A"/>
    <property type="match status" value="1"/>
</dbReference>
<feature type="domain" description="HMA" evidence="23">
    <location>
        <begin position="883"/>
        <end position="948"/>
    </location>
</feature>
<keyword evidence="8" id="KW-0677">Repeat</keyword>
<evidence type="ECO:0000256" key="19">
    <source>
        <dbReference type="ARBA" id="ARBA00033239"/>
    </source>
</evidence>
<dbReference type="Pfam" id="PF00403">
    <property type="entry name" value="HMA"/>
    <property type="match status" value="3"/>
</dbReference>
<keyword evidence="7 21" id="KW-0479">Metal-binding</keyword>
<dbReference type="Gene3D" id="3.30.70.100">
    <property type="match status" value="3"/>
</dbReference>
<organism evidence="24 25">
    <name type="scientific">Megasphaera elsdenii</name>
    <dbReference type="NCBI Taxonomy" id="907"/>
    <lineage>
        <taxon>Bacteria</taxon>
        <taxon>Bacillati</taxon>
        <taxon>Bacillota</taxon>
        <taxon>Negativicutes</taxon>
        <taxon>Veillonellales</taxon>
        <taxon>Veillonellaceae</taxon>
        <taxon>Megasphaera</taxon>
    </lineage>
</organism>
<dbReference type="FunFam" id="3.30.70.100:FF:000005">
    <property type="entry name" value="Copper-exporting P-type ATPase A"/>
    <property type="match status" value="1"/>
</dbReference>